<dbReference type="Pfam" id="PF13532">
    <property type="entry name" value="2OG-FeII_Oxy_2"/>
    <property type="match status" value="1"/>
</dbReference>
<dbReference type="Proteomes" id="UP000325008">
    <property type="component" value="Unassembled WGS sequence"/>
</dbReference>
<accession>A0A5C3FFD4</accession>
<dbReference type="GO" id="GO:0006307">
    <property type="term" value="P:DNA alkylation repair"/>
    <property type="evidence" value="ECO:0007669"/>
    <property type="project" value="TreeGrafter"/>
</dbReference>
<feature type="binding site" evidence="1">
    <location>
        <position position="634"/>
    </location>
    <ligand>
        <name>2-oxoglutarate</name>
        <dbReference type="ChEBI" id="CHEBI:16810"/>
    </ligand>
</feature>
<reference evidence="4" key="1">
    <citation type="submission" date="2018-03" db="EMBL/GenBank/DDBJ databases">
        <authorList>
            <person name="Guldener U."/>
        </authorList>
    </citation>
    <scope>NUCLEOTIDE SEQUENCE [LARGE SCALE GENOMIC DNA]</scope>
    <source>
        <strain evidence="4">ATCC34888</strain>
    </source>
</reference>
<dbReference type="EMBL" id="OOIQ01000001">
    <property type="protein sequence ID" value="SPO42950.1"/>
    <property type="molecule type" value="Genomic_DNA"/>
</dbReference>
<dbReference type="InterPro" id="IPR037151">
    <property type="entry name" value="AlkB-like_sf"/>
</dbReference>
<evidence type="ECO:0000259" key="3">
    <source>
        <dbReference type="Pfam" id="PF13532"/>
    </source>
</evidence>
<sequence length="737" mass="81080">MPRSGPIIWSETRQELCESLPYYRAYQTGTYVTGSLGARPSTAAAKLHPASSTLKDSIPYGYLLAGWPSRRDVWAHSGRVIISHGGGKSEVADAAGASSTKKAALKQDQSANDSVIRALLHSSRHRLPIVLIAAETYALLPVRLPCSYAVLGWYVITDCWAEREAAEAKDAEQPSAFVRWKFRFEWIPAQGEPWWELRDDARQAGWDPRQRVERFSTAQRQMAKHMRGSKRKHASSTSPSDAEPSPSRSTPAKLSVPESFDESERDRLLYGPIKTSATLVSQCAATPAGESPCNAAQSASCRQCRFASPTVYDTGWMCLRPDCAHFFLLASSGASPDEETLDFSLAFLQPQSLALDVAFPGGEPPFPLIPRRPSSRSVDQARGLWCSKCGRLSCREVIFRPSCAHCGHAVGKWKPWPTVSPPTLVRELWPSRGEAVFFDPVLSKTSGIKLHVRRHAGLVVYSFAFPDAFGDCAVHVVQADVHAGAQEDVADRLFREFQHHAWPTDAAVDKERYRSKKRRKMPEPSPAVLAVDDAEGKNNAGVGTKLVPFRRHVLTHHGCGSGRMLTQQFTCNYGVAYKHVVAMGTEPLDTTSPAVISSTLDLLHTRTRAVLASCAEFNELYPVLYLEHQAMSFHDDGEPGLGSVVSSLSLGSTCRMRFRLKAKCAAAFDVAPRDRVVLDLPLRHGSVVVQQGHDLQRNFEHCVDPQGFRIAITARRIEPTTNDIAKKSRTKAGSSAS</sequence>
<dbReference type="SUPFAM" id="SSF51197">
    <property type="entry name" value="Clavaminate synthase-like"/>
    <property type="match status" value="1"/>
</dbReference>
<feature type="binding site" evidence="1">
    <location>
        <position position="715"/>
    </location>
    <ligand>
        <name>2-oxoglutarate</name>
        <dbReference type="ChEBI" id="CHEBI:16810"/>
    </ligand>
</feature>
<feature type="binding site" evidence="1">
    <location>
        <position position="709"/>
    </location>
    <ligand>
        <name>2-oxoglutarate</name>
        <dbReference type="ChEBI" id="CHEBI:16810"/>
    </ligand>
</feature>
<feature type="region of interest" description="Disordered" evidence="2">
    <location>
        <begin position="206"/>
        <end position="264"/>
    </location>
</feature>
<dbReference type="PANTHER" id="PTHR31573:SF4">
    <property type="entry name" value="FE2OG DIOXYGENASE DOMAIN-CONTAINING PROTEIN"/>
    <property type="match status" value="1"/>
</dbReference>
<dbReference type="Gene3D" id="2.60.120.590">
    <property type="entry name" value="Alpha-ketoglutarate-dependent dioxygenase AlkB-like"/>
    <property type="match status" value="1"/>
</dbReference>
<feature type="binding site" evidence="1">
    <location>
        <position position="625"/>
    </location>
    <ligand>
        <name>2-oxoglutarate</name>
        <dbReference type="ChEBI" id="CHEBI:16810"/>
    </ligand>
</feature>
<dbReference type="OrthoDB" id="2163491at2759"/>
<gene>
    <name evidence="4" type="ORF">PSANT_00634</name>
</gene>
<feature type="binding site" evidence="1">
    <location>
        <position position="713"/>
    </location>
    <ligand>
        <name>2-oxoglutarate</name>
        <dbReference type="ChEBI" id="CHEBI:16810"/>
    </ligand>
</feature>
<organism evidence="4 5">
    <name type="scientific">Pseudozyma antarctica</name>
    <name type="common">Yeast</name>
    <name type="synonym">Candida antarctica</name>
    <dbReference type="NCBI Taxonomy" id="84753"/>
    <lineage>
        <taxon>Eukaryota</taxon>
        <taxon>Fungi</taxon>
        <taxon>Dikarya</taxon>
        <taxon>Basidiomycota</taxon>
        <taxon>Ustilaginomycotina</taxon>
        <taxon>Ustilaginomycetes</taxon>
        <taxon>Ustilaginales</taxon>
        <taxon>Ustilaginaceae</taxon>
        <taxon>Moesziomyces</taxon>
    </lineage>
</organism>
<evidence type="ECO:0000256" key="1">
    <source>
        <dbReference type="PIRSR" id="PIRSR632852-1"/>
    </source>
</evidence>
<dbReference type="GO" id="GO:0051747">
    <property type="term" value="F:cytosine C-5 DNA demethylase activity"/>
    <property type="evidence" value="ECO:0007669"/>
    <property type="project" value="TreeGrafter"/>
</dbReference>
<evidence type="ECO:0000313" key="5">
    <source>
        <dbReference type="Proteomes" id="UP000325008"/>
    </source>
</evidence>
<dbReference type="AlphaFoldDB" id="A0A5C3FFD4"/>
<dbReference type="InterPro" id="IPR027450">
    <property type="entry name" value="AlkB-like"/>
</dbReference>
<feature type="compositionally biased region" description="Basic residues" evidence="2">
    <location>
        <begin position="222"/>
        <end position="234"/>
    </location>
</feature>
<name>A0A5C3FFD4_PSEA2</name>
<keyword evidence="5" id="KW-1185">Reference proteome</keyword>
<dbReference type="RefSeq" id="XP_014659704.1">
    <property type="nucleotide sequence ID" value="XM_014804218.1"/>
</dbReference>
<evidence type="ECO:0000313" key="4">
    <source>
        <dbReference type="EMBL" id="SPO42950.1"/>
    </source>
</evidence>
<dbReference type="PANTHER" id="PTHR31573">
    <property type="entry name" value="ALPHA-KETOGLUTARATE-DEPENDENT DIOXYGENASE ALKB HOMOLOG 2"/>
    <property type="match status" value="1"/>
</dbReference>
<protein>
    <recommendedName>
        <fullName evidence="3">Alpha-ketoglutarate-dependent dioxygenase AlkB-like domain-containing protein</fullName>
    </recommendedName>
</protein>
<comment type="caution">
    <text evidence="4">The sequence shown here is derived from an EMBL/GenBank/DDBJ whole genome shotgun (WGS) entry which is preliminary data.</text>
</comment>
<proteinExistence type="predicted"/>
<feature type="domain" description="Alpha-ketoglutarate-dependent dioxygenase AlkB-like" evidence="3">
    <location>
        <begin position="612"/>
        <end position="706"/>
    </location>
</feature>
<dbReference type="GO" id="GO:0008198">
    <property type="term" value="F:ferrous iron binding"/>
    <property type="evidence" value="ECO:0007669"/>
    <property type="project" value="TreeGrafter"/>
</dbReference>
<dbReference type="InterPro" id="IPR032852">
    <property type="entry name" value="ALKBH2"/>
</dbReference>
<evidence type="ECO:0000256" key="2">
    <source>
        <dbReference type="SAM" id="MobiDB-lite"/>
    </source>
</evidence>
<feature type="compositionally biased region" description="Polar residues" evidence="2">
    <location>
        <begin position="235"/>
        <end position="252"/>
    </location>
</feature>
<dbReference type="GO" id="GO:0035516">
    <property type="term" value="F:broad specificity oxidative DNA demethylase activity"/>
    <property type="evidence" value="ECO:0007669"/>
    <property type="project" value="TreeGrafter"/>
</dbReference>
<feature type="binding site" evidence="1">
    <location>
        <position position="701"/>
    </location>
    <ligand>
        <name>2-oxoglutarate</name>
        <dbReference type="ChEBI" id="CHEBI:16810"/>
    </ligand>
</feature>